<dbReference type="AlphaFoldDB" id="A0A9K3LIC0"/>
<dbReference type="Pfam" id="PF24785">
    <property type="entry name" value="RXYLT1_C"/>
    <property type="match status" value="1"/>
</dbReference>
<organism evidence="3 4">
    <name type="scientific">Nitzschia inconspicua</name>
    <dbReference type="NCBI Taxonomy" id="303405"/>
    <lineage>
        <taxon>Eukaryota</taxon>
        <taxon>Sar</taxon>
        <taxon>Stramenopiles</taxon>
        <taxon>Ochrophyta</taxon>
        <taxon>Bacillariophyta</taxon>
        <taxon>Bacillariophyceae</taxon>
        <taxon>Bacillariophycidae</taxon>
        <taxon>Bacillariales</taxon>
        <taxon>Bacillariaceae</taxon>
        <taxon>Nitzschia</taxon>
    </lineage>
</organism>
<name>A0A9K3LIC0_9STRA</name>
<sequence length="425" mass="50105">MLRRLLHFCHRRGTLLLAVVVFLWHIYDLQQFDQWATELLQGQYDRGHRPWDSHVLLREQLQPTIILPPSEPLRYFSNPENLDKLISLGPHFLTTVSGCRMARWVYPTTTRKNRYRDCQGAPKDKMLVPRHRTFDYLRPFDTIYVTIQKLPSFVETVLPFLQTDVVIMSGQVYKMPSLEDSVVHRLIHHPRIVRWFCQNLDIHVQPQRHNSSKVSPFPYGLKETTHKHHATDQEALQAYRDVFFRSLRSSRRPRVRSEQPSCKIFVGYLHPWPERVSKKIPGTDALALPQLKPVDYYQQLSRHDFVLSPNGDRPECYRHYEALGLGVIPITELDRAYYGHLQDGPVIYETTDWNITHLEGFCCKWNVEQRRGLSLGGTVRNMILEEYWMEYVEGQVGMSLQWWDRERNCSTTLRELTVKIANGQQ</sequence>
<evidence type="ECO:0000313" key="2">
    <source>
        <dbReference type="EMBL" id="KAG7339084.1"/>
    </source>
</evidence>
<gene>
    <name evidence="2" type="ORF">IV203_017661</name>
    <name evidence="3" type="ORF">IV203_025814</name>
</gene>
<evidence type="ECO:0000313" key="4">
    <source>
        <dbReference type="Proteomes" id="UP000693970"/>
    </source>
</evidence>
<protein>
    <recommendedName>
        <fullName evidence="1">RXYLT1 C-terminal domain-containing protein</fullName>
    </recommendedName>
</protein>
<dbReference type="Proteomes" id="UP000693970">
    <property type="component" value="Unassembled WGS sequence"/>
</dbReference>
<reference evidence="3" key="2">
    <citation type="submission" date="2021-04" db="EMBL/GenBank/DDBJ databases">
        <authorList>
            <person name="Podell S."/>
        </authorList>
    </citation>
    <scope>NUCLEOTIDE SEQUENCE</scope>
    <source>
        <strain evidence="3">Hildebrandi</strain>
    </source>
</reference>
<dbReference type="EMBL" id="JAGRRH010000012">
    <property type="protein sequence ID" value="KAG7362148.1"/>
    <property type="molecule type" value="Genomic_DNA"/>
</dbReference>
<dbReference type="OrthoDB" id="45254at2759"/>
<comment type="caution">
    <text evidence="3">The sequence shown here is derived from an EMBL/GenBank/DDBJ whole genome shotgun (WGS) entry which is preliminary data.</text>
</comment>
<dbReference type="EMBL" id="JAGRRH010000041">
    <property type="protein sequence ID" value="KAG7339084.1"/>
    <property type="molecule type" value="Genomic_DNA"/>
</dbReference>
<keyword evidence="4" id="KW-1185">Reference proteome</keyword>
<reference evidence="3" key="1">
    <citation type="journal article" date="2021" name="Sci. Rep.">
        <title>Diploid genomic architecture of Nitzschia inconspicua, an elite biomass production diatom.</title>
        <authorList>
            <person name="Oliver A."/>
            <person name="Podell S."/>
            <person name="Pinowska A."/>
            <person name="Traller J.C."/>
            <person name="Smith S.R."/>
            <person name="McClure R."/>
            <person name="Beliaev A."/>
            <person name="Bohutskyi P."/>
            <person name="Hill E.A."/>
            <person name="Rabines A."/>
            <person name="Zheng H."/>
            <person name="Allen L.Z."/>
            <person name="Kuo A."/>
            <person name="Grigoriev I.V."/>
            <person name="Allen A.E."/>
            <person name="Hazlebeck D."/>
            <person name="Allen E.E."/>
        </authorList>
    </citation>
    <scope>NUCLEOTIDE SEQUENCE</scope>
    <source>
        <strain evidence="3">Hildebrandi</strain>
    </source>
</reference>
<evidence type="ECO:0000259" key="1">
    <source>
        <dbReference type="Pfam" id="PF24785"/>
    </source>
</evidence>
<accession>A0A9K3LIC0</accession>
<dbReference type="InterPro" id="IPR057538">
    <property type="entry name" value="RXYLT1_C"/>
</dbReference>
<evidence type="ECO:0000313" key="3">
    <source>
        <dbReference type="EMBL" id="KAG7362148.1"/>
    </source>
</evidence>
<feature type="domain" description="RXYLT1 C-terminal" evidence="1">
    <location>
        <begin position="295"/>
        <end position="332"/>
    </location>
</feature>
<proteinExistence type="predicted"/>